<organism>
    <name type="scientific">Pediculus humanus subsp. corporis</name>
    <name type="common">Body louse</name>
    <dbReference type="NCBI Taxonomy" id="121224"/>
    <lineage>
        <taxon>Eukaryota</taxon>
        <taxon>Metazoa</taxon>
        <taxon>Ecdysozoa</taxon>
        <taxon>Arthropoda</taxon>
        <taxon>Hexapoda</taxon>
        <taxon>Insecta</taxon>
        <taxon>Pterygota</taxon>
        <taxon>Neoptera</taxon>
        <taxon>Paraneoptera</taxon>
        <taxon>Psocodea</taxon>
        <taxon>Troctomorpha</taxon>
        <taxon>Phthiraptera</taxon>
        <taxon>Anoplura</taxon>
        <taxon>Pediculidae</taxon>
        <taxon>Pediculus</taxon>
    </lineage>
</organism>
<evidence type="ECO:0000313" key="3">
    <source>
        <dbReference type="Proteomes" id="UP000009046"/>
    </source>
</evidence>
<dbReference type="RefSeq" id="XP_002431252.1">
    <property type="nucleotide sequence ID" value="XM_002431207.1"/>
</dbReference>
<reference evidence="2" key="3">
    <citation type="submission" date="2020-05" db="UniProtKB">
        <authorList>
            <consortium name="EnsemblMetazoa"/>
        </authorList>
    </citation>
    <scope>IDENTIFICATION</scope>
    <source>
        <strain evidence="2">USDA</strain>
    </source>
</reference>
<dbReference type="VEuPathDB" id="VectorBase:PHUM517070"/>
<dbReference type="HOGENOM" id="CLU_2280738_0_0_1"/>
<dbReference type="EnsemblMetazoa" id="PHUM517070-RA">
    <property type="protein sequence ID" value="PHUM517070-PA"/>
    <property type="gene ID" value="PHUM517070"/>
</dbReference>
<gene>
    <name evidence="2" type="primary">8233231</name>
    <name evidence="1" type="ORF">Phum_PHUM517070</name>
</gene>
<dbReference type="InParanoid" id="E0VYQ8"/>
<dbReference type="CTD" id="8233231"/>
<protein>
    <submittedName>
        <fullName evidence="1 2">Uncharacterized protein</fullName>
    </submittedName>
</protein>
<reference evidence="1" key="1">
    <citation type="submission" date="2007-04" db="EMBL/GenBank/DDBJ databases">
        <title>Annotation of Pediculus humanus corporis strain USDA.</title>
        <authorList>
            <person name="Kirkness E."/>
            <person name="Hannick L."/>
            <person name="Hass B."/>
            <person name="Bruggner R."/>
            <person name="Lawson D."/>
            <person name="Bidwell S."/>
            <person name="Joardar V."/>
            <person name="Caler E."/>
            <person name="Walenz B."/>
            <person name="Inman J."/>
            <person name="Schobel S."/>
            <person name="Galinsky K."/>
            <person name="Amedeo P."/>
            <person name="Strausberg R."/>
        </authorList>
    </citation>
    <scope>NUCLEOTIDE SEQUENCE</scope>
    <source>
        <strain evidence="1">USDA</strain>
    </source>
</reference>
<dbReference type="EMBL" id="DS235846">
    <property type="protein sequence ID" value="EEB18514.1"/>
    <property type="molecule type" value="Genomic_DNA"/>
</dbReference>
<evidence type="ECO:0000313" key="1">
    <source>
        <dbReference type="EMBL" id="EEB18514.1"/>
    </source>
</evidence>
<sequence>MACNCKVLKSKFERLQTKYITLKRNHKRLLGLTILLTDVLEDSIKQGVNSEIISEIESYATLYPDLLGNKKSFKIVDDKLLMKMVEFMSQQVKLKENIMKVF</sequence>
<dbReference type="EMBL" id="AAZO01006284">
    <property type="status" value="NOT_ANNOTATED_CDS"/>
    <property type="molecule type" value="Genomic_DNA"/>
</dbReference>
<name>E0VYQ8_PEDHC</name>
<accession>E0VYQ8</accession>
<reference evidence="1" key="2">
    <citation type="submission" date="2007-04" db="EMBL/GenBank/DDBJ databases">
        <title>The genome of the human body louse.</title>
        <authorList>
            <consortium name="The Human Body Louse Genome Consortium"/>
            <person name="Kirkness E."/>
            <person name="Walenz B."/>
            <person name="Hass B."/>
            <person name="Bruggner R."/>
            <person name="Strausberg R."/>
        </authorList>
    </citation>
    <scope>NUCLEOTIDE SEQUENCE</scope>
    <source>
        <strain evidence="1">USDA</strain>
    </source>
</reference>
<dbReference type="AlphaFoldDB" id="E0VYQ8"/>
<keyword evidence="3" id="KW-1185">Reference proteome</keyword>
<dbReference type="GeneID" id="8233231"/>
<evidence type="ECO:0000313" key="2">
    <source>
        <dbReference type="EnsemblMetazoa" id="PHUM517070-PA"/>
    </source>
</evidence>
<dbReference type="KEGG" id="phu:Phum_PHUM517070"/>
<dbReference type="Proteomes" id="UP000009046">
    <property type="component" value="Unassembled WGS sequence"/>
</dbReference>
<proteinExistence type="predicted"/>